<keyword evidence="3" id="KW-1185">Reference proteome</keyword>
<dbReference type="PROSITE" id="PS50943">
    <property type="entry name" value="HTH_CROC1"/>
    <property type="match status" value="1"/>
</dbReference>
<dbReference type="SUPFAM" id="SSF47413">
    <property type="entry name" value="lambda repressor-like DNA-binding domains"/>
    <property type="match status" value="1"/>
</dbReference>
<evidence type="ECO:0000313" key="3">
    <source>
        <dbReference type="Proteomes" id="UP000515960"/>
    </source>
</evidence>
<dbReference type="RefSeq" id="WP_187332678.1">
    <property type="nucleotide sequence ID" value="NZ_CP060490.1"/>
</dbReference>
<reference evidence="2 3" key="1">
    <citation type="submission" date="2020-08" db="EMBL/GenBank/DDBJ databases">
        <authorList>
            <person name="Liu C."/>
            <person name="Sun Q."/>
        </authorList>
    </citation>
    <scope>NUCLEOTIDE SEQUENCE [LARGE SCALE GENOMIC DNA]</scope>
    <source>
        <strain evidence="2 3">NSJ-62</strain>
    </source>
</reference>
<dbReference type="Gene3D" id="1.10.260.40">
    <property type="entry name" value="lambda repressor-like DNA-binding domains"/>
    <property type="match status" value="1"/>
</dbReference>
<dbReference type="InterPro" id="IPR010982">
    <property type="entry name" value="Lambda_DNA-bd_dom_sf"/>
</dbReference>
<dbReference type="InterPro" id="IPR001387">
    <property type="entry name" value="Cro/C1-type_HTH"/>
</dbReference>
<dbReference type="Pfam" id="PF13560">
    <property type="entry name" value="HTH_31"/>
    <property type="match status" value="1"/>
</dbReference>
<dbReference type="KEGG" id="ohi:H8790_11610"/>
<accession>A0A7G9B3E6</accession>
<dbReference type="EMBL" id="CP060490">
    <property type="protein sequence ID" value="QNL44077.1"/>
    <property type="molecule type" value="Genomic_DNA"/>
</dbReference>
<dbReference type="CDD" id="cd00093">
    <property type="entry name" value="HTH_XRE"/>
    <property type="match status" value="1"/>
</dbReference>
<sequence length="90" mass="10467">MPQVTYLRQLRLRYNISLPELAKKAGVSAQQLSRLELQQVPCTREQEEKVCRAVEAWISDSRARLNNVEAAYFRCKGKLLTLMEENENEL</sequence>
<dbReference type="GO" id="GO:0003677">
    <property type="term" value="F:DNA binding"/>
    <property type="evidence" value="ECO:0007669"/>
    <property type="project" value="InterPro"/>
</dbReference>
<evidence type="ECO:0000259" key="1">
    <source>
        <dbReference type="PROSITE" id="PS50943"/>
    </source>
</evidence>
<dbReference type="Proteomes" id="UP000515960">
    <property type="component" value="Chromosome"/>
</dbReference>
<feature type="domain" description="HTH cro/C1-type" evidence="1">
    <location>
        <begin position="7"/>
        <end position="36"/>
    </location>
</feature>
<protein>
    <submittedName>
        <fullName evidence="2">Helix-turn-helix transcriptional regulator</fullName>
    </submittedName>
</protein>
<dbReference type="AlphaFoldDB" id="A0A7G9B3E6"/>
<evidence type="ECO:0000313" key="2">
    <source>
        <dbReference type="EMBL" id="QNL44077.1"/>
    </source>
</evidence>
<gene>
    <name evidence="2" type="ORF">H8790_11610</name>
</gene>
<organism evidence="2 3">
    <name type="scientific">Oscillibacter hominis</name>
    <dbReference type="NCBI Taxonomy" id="2763056"/>
    <lineage>
        <taxon>Bacteria</taxon>
        <taxon>Bacillati</taxon>
        <taxon>Bacillota</taxon>
        <taxon>Clostridia</taxon>
        <taxon>Eubacteriales</taxon>
        <taxon>Oscillospiraceae</taxon>
        <taxon>Oscillibacter</taxon>
    </lineage>
</organism>
<proteinExistence type="predicted"/>
<name>A0A7G9B3E6_9FIRM</name>